<keyword evidence="2" id="KW-1185">Reference proteome</keyword>
<name>A0A8H3I3L7_9LECA</name>
<comment type="caution">
    <text evidence="1">The sequence shown here is derived from an EMBL/GenBank/DDBJ whole genome shotgun (WGS) entry which is preliminary data.</text>
</comment>
<reference evidence="1" key="1">
    <citation type="submission" date="2021-03" db="EMBL/GenBank/DDBJ databases">
        <authorList>
            <person name="Tagirdzhanova G."/>
        </authorList>
    </citation>
    <scope>NUCLEOTIDE SEQUENCE</scope>
</reference>
<dbReference type="OrthoDB" id="4487429at2759"/>
<proteinExistence type="predicted"/>
<protein>
    <submittedName>
        <fullName evidence="1">Uncharacterized protein</fullName>
    </submittedName>
</protein>
<evidence type="ECO:0000313" key="1">
    <source>
        <dbReference type="EMBL" id="CAF9906010.1"/>
    </source>
</evidence>
<evidence type="ECO:0000313" key="2">
    <source>
        <dbReference type="Proteomes" id="UP000664534"/>
    </source>
</evidence>
<accession>A0A8H3I3L7</accession>
<dbReference type="EMBL" id="CAJPDT010000002">
    <property type="protein sequence ID" value="CAF9906010.1"/>
    <property type="molecule type" value="Genomic_DNA"/>
</dbReference>
<gene>
    <name evidence="1" type="ORF">IMSHALPRED_004047</name>
</gene>
<organism evidence="1 2">
    <name type="scientific">Imshaugia aleurites</name>
    <dbReference type="NCBI Taxonomy" id="172621"/>
    <lineage>
        <taxon>Eukaryota</taxon>
        <taxon>Fungi</taxon>
        <taxon>Dikarya</taxon>
        <taxon>Ascomycota</taxon>
        <taxon>Pezizomycotina</taxon>
        <taxon>Lecanoromycetes</taxon>
        <taxon>OSLEUM clade</taxon>
        <taxon>Lecanoromycetidae</taxon>
        <taxon>Lecanorales</taxon>
        <taxon>Lecanorineae</taxon>
        <taxon>Parmeliaceae</taxon>
        <taxon>Imshaugia</taxon>
    </lineage>
</organism>
<sequence length="171" mass="19923">MGDNPFGSCPQNPPLNTSKRTEFGRLGCTVYGYPSSGGVLIKEVDVVDMQFLHLDRFAPAQRSSNVIEEDEFCTRMRMLGAIWWADEQEWIDVQLGLREKTDLQRRHLVFGWPTNGEGVWMLRYENERAVPRDFGKVSLAVDMDERRQVMRQYGARFYDDAERVEELKDRP</sequence>
<dbReference type="Proteomes" id="UP000664534">
    <property type="component" value="Unassembled WGS sequence"/>
</dbReference>
<dbReference type="AlphaFoldDB" id="A0A8H3I3L7"/>